<name>A0A160T9B3_9CHLR</name>
<proteinExistence type="predicted"/>
<keyword evidence="5" id="KW-1185">Reference proteome</keyword>
<gene>
    <name evidence="4" type="ORF">CFX0092_B0524</name>
</gene>
<accession>A0A160T9B3</accession>
<dbReference type="Gene3D" id="3.10.350.10">
    <property type="entry name" value="LysM domain"/>
    <property type="match status" value="2"/>
</dbReference>
<dbReference type="Pfam" id="PF01476">
    <property type="entry name" value="LysM"/>
    <property type="match status" value="2"/>
</dbReference>
<dbReference type="GO" id="GO:0003796">
    <property type="term" value="F:lysozyme activity"/>
    <property type="evidence" value="ECO:0007669"/>
    <property type="project" value="UniProtKB-EC"/>
</dbReference>
<dbReference type="SUPFAM" id="SSF54106">
    <property type="entry name" value="LysM domain"/>
    <property type="match status" value="2"/>
</dbReference>
<dbReference type="InterPro" id="IPR036779">
    <property type="entry name" value="LysM_dom_sf"/>
</dbReference>
<dbReference type="PANTHER" id="PTHR33734:SF22">
    <property type="entry name" value="MEMBRANE-BOUND LYTIC MUREIN TRANSGLYCOSYLASE D"/>
    <property type="match status" value="1"/>
</dbReference>
<dbReference type="OrthoDB" id="144484at2"/>
<dbReference type="CDD" id="cd00118">
    <property type="entry name" value="LysM"/>
    <property type="match status" value="2"/>
</dbReference>
<keyword evidence="2" id="KW-0732">Signal</keyword>
<dbReference type="EC" id="3.2.1.17" evidence="4"/>
<feature type="signal peptide" evidence="2">
    <location>
        <begin position="1"/>
        <end position="26"/>
    </location>
</feature>
<evidence type="ECO:0000313" key="5">
    <source>
        <dbReference type="Proteomes" id="UP000215027"/>
    </source>
</evidence>
<dbReference type="GO" id="GO:0008932">
    <property type="term" value="F:lytic endotransglycosylase activity"/>
    <property type="evidence" value="ECO:0007669"/>
    <property type="project" value="TreeGrafter"/>
</dbReference>
<feature type="region of interest" description="Disordered" evidence="1">
    <location>
        <begin position="164"/>
        <end position="188"/>
    </location>
</feature>
<sequence>MKLKIRFLIVPTLALMLLLFAAIVRADTVHVIQPGDSLYRISLQYGVTIDAIVQANNIVNPNLIVAGHELIIPGVDGPATGQPLPAATATPSPTTPTTLPAHAIVVEDGVLHTVQKGDSLFRLSLAYNVAIADIVAANNITNAGLIFAGQELLIPGVSGLASSLPAATTPPTSATTAPQATAAPPTLPTADPNVTNLFKNGNFEGDWYFYLYNELQVPTGWQLATDEGPNTLNPGSGGNFNRPEVRVVGKNQLPETEWAWFIPEGYKSVKVFKGGAPTSFSLFQDVYLQPGSYRMTLNFFPDIVAQYYPGGTRDFNTDPLSGEVRVIHNDGGTEWTTVTAGQPNSRVYEFNVAQAGGVRLGASFRNRFETANNGWFLDNWKLERIR</sequence>
<keyword evidence="4" id="KW-0326">Glycosidase</keyword>
<evidence type="ECO:0000256" key="1">
    <source>
        <dbReference type="SAM" id="MobiDB-lite"/>
    </source>
</evidence>
<dbReference type="EMBL" id="LN890656">
    <property type="protein sequence ID" value="CUS06058.1"/>
    <property type="molecule type" value="Genomic_DNA"/>
</dbReference>
<organism evidence="4 5">
    <name type="scientific">Candidatus Promineifilum breve</name>
    <dbReference type="NCBI Taxonomy" id="1806508"/>
    <lineage>
        <taxon>Bacteria</taxon>
        <taxon>Bacillati</taxon>
        <taxon>Chloroflexota</taxon>
        <taxon>Ardenticatenia</taxon>
        <taxon>Candidatus Promineifilales</taxon>
        <taxon>Candidatus Promineifilaceae</taxon>
        <taxon>Candidatus Promineifilum</taxon>
    </lineage>
</organism>
<dbReference type="InterPro" id="IPR018392">
    <property type="entry name" value="LysM"/>
</dbReference>
<evidence type="ECO:0000259" key="3">
    <source>
        <dbReference type="PROSITE" id="PS51782"/>
    </source>
</evidence>
<dbReference type="PANTHER" id="PTHR33734">
    <property type="entry name" value="LYSM DOMAIN-CONTAINING GPI-ANCHORED PROTEIN 2"/>
    <property type="match status" value="1"/>
</dbReference>
<evidence type="ECO:0000256" key="2">
    <source>
        <dbReference type="SAM" id="SignalP"/>
    </source>
</evidence>
<feature type="domain" description="LysM" evidence="3">
    <location>
        <begin position="110"/>
        <end position="154"/>
    </location>
</feature>
<dbReference type="Proteomes" id="UP000215027">
    <property type="component" value="Chromosome II"/>
</dbReference>
<reference evidence="4" key="1">
    <citation type="submission" date="2016-01" db="EMBL/GenBank/DDBJ databases">
        <authorList>
            <person name="Mcilroy J.S."/>
            <person name="Karst M S."/>
            <person name="Albertsen M."/>
        </authorList>
    </citation>
    <scope>NUCLEOTIDE SEQUENCE</scope>
    <source>
        <strain evidence="4">Cfx-K</strain>
    </source>
</reference>
<dbReference type="Gene3D" id="2.60.120.260">
    <property type="entry name" value="Galactose-binding domain-like"/>
    <property type="match status" value="1"/>
</dbReference>
<dbReference type="PROSITE" id="PS51782">
    <property type="entry name" value="LYSM"/>
    <property type="match status" value="2"/>
</dbReference>
<feature type="chain" id="PRO_5007820131" evidence="2">
    <location>
        <begin position="27"/>
        <end position="386"/>
    </location>
</feature>
<dbReference type="RefSeq" id="WP_095045387.1">
    <property type="nucleotide sequence ID" value="NZ_LN890656.1"/>
</dbReference>
<evidence type="ECO:0000313" key="4">
    <source>
        <dbReference type="EMBL" id="CUS06058.1"/>
    </source>
</evidence>
<dbReference type="AlphaFoldDB" id="A0A160T9B3"/>
<keyword evidence="4" id="KW-0378">Hydrolase</keyword>
<feature type="domain" description="LysM" evidence="3">
    <location>
        <begin position="28"/>
        <end position="72"/>
    </location>
</feature>
<protein>
    <submittedName>
        <fullName evidence="4">Lysozyme</fullName>
        <ecNumber evidence="4">3.2.1.17</ecNumber>
    </submittedName>
</protein>
<dbReference type="SMART" id="SM00257">
    <property type="entry name" value="LysM"/>
    <property type="match status" value="2"/>
</dbReference>
<dbReference type="KEGG" id="pbf:CFX0092_B0524"/>